<keyword evidence="2" id="KW-1185">Reference proteome</keyword>
<sequence>MRVAGNPNASDHAGLVVSGRIAPARRRPIGLSLAAGIAAALLIGCSTVKPAAIEAALEAARQAEARRLKAETEQRQEVLAPRRFDLEVVTLTGPLNDQVLSEDLWTLADEQIVSAEQRALLAANGLRVGRLSGGPPAVVEERLRGAAMGKVDVARLNLPDGERTMINLASAEHASLLLNRGGRIQGKDYVKLNGVLRVTARHHGARDVRIHLIPEVHHGELTRGFVPDVTPGTFGSQQFLVRQGQTEDAFRELALEVDLRPDQLLILGGLPGHGQSLGGFYFQGRDAVQGDQTIQRVILITARQSSGPVESSEAGHSLFDRLPDLSSLTPPLLRRDHN</sequence>
<evidence type="ECO:0000313" key="1">
    <source>
        <dbReference type="EMBL" id="ADV61119.1"/>
    </source>
</evidence>
<evidence type="ECO:0000313" key="2">
    <source>
        <dbReference type="Proteomes" id="UP000008631"/>
    </source>
</evidence>
<dbReference type="Proteomes" id="UP000008631">
    <property type="component" value="Chromosome"/>
</dbReference>
<dbReference type="InParanoid" id="E8QZJ2"/>
<dbReference type="RefSeq" id="WP_013563408.1">
    <property type="nucleotide sequence ID" value="NC_014962.1"/>
</dbReference>
<dbReference type="eggNOG" id="ENOG5033FU9">
    <property type="taxonomic scope" value="Bacteria"/>
</dbReference>
<reference key="1">
    <citation type="submission" date="2010-11" db="EMBL/GenBank/DDBJ databases">
        <title>The complete sequence of chromosome of Isophaera pallida ATCC 43644.</title>
        <authorList>
            <consortium name="US DOE Joint Genome Institute (JGI-PGF)"/>
            <person name="Lucas S."/>
            <person name="Copeland A."/>
            <person name="Lapidus A."/>
            <person name="Bruce D."/>
            <person name="Goodwin L."/>
            <person name="Pitluck S."/>
            <person name="Kyrpides N."/>
            <person name="Mavromatis K."/>
            <person name="Pagani I."/>
            <person name="Ivanova N."/>
            <person name="Saunders E."/>
            <person name="Brettin T."/>
            <person name="Detter J.C."/>
            <person name="Han C."/>
            <person name="Tapia R."/>
            <person name="Land M."/>
            <person name="Hauser L."/>
            <person name="Markowitz V."/>
            <person name="Cheng J.-F."/>
            <person name="Hugenholtz P."/>
            <person name="Woyke T."/>
            <person name="Wu D."/>
            <person name="Eisen J.A."/>
        </authorList>
    </citation>
    <scope>NUCLEOTIDE SEQUENCE</scope>
    <source>
        <strain>ATCC 43644</strain>
    </source>
</reference>
<dbReference type="EMBL" id="CP002353">
    <property type="protein sequence ID" value="ADV61119.1"/>
    <property type="molecule type" value="Genomic_DNA"/>
</dbReference>
<dbReference type="AlphaFoldDB" id="E8QZJ2"/>
<organism evidence="1 2">
    <name type="scientific">Isosphaera pallida (strain ATCC 43644 / DSM 9630 / IS1B)</name>
    <dbReference type="NCBI Taxonomy" id="575540"/>
    <lineage>
        <taxon>Bacteria</taxon>
        <taxon>Pseudomonadati</taxon>
        <taxon>Planctomycetota</taxon>
        <taxon>Planctomycetia</taxon>
        <taxon>Isosphaerales</taxon>
        <taxon>Isosphaeraceae</taxon>
        <taxon>Isosphaera</taxon>
    </lineage>
</organism>
<proteinExistence type="predicted"/>
<dbReference type="STRING" id="575540.Isop_0526"/>
<reference evidence="1 2" key="2">
    <citation type="journal article" date="2011" name="Stand. Genomic Sci.">
        <title>Complete genome sequence of Isosphaera pallida type strain (IS1B).</title>
        <authorList>
            <consortium name="US DOE Joint Genome Institute (JGI-PGF)"/>
            <person name="Goker M."/>
            <person name="Cleland D."/>
            <person name="Saunders E."/>
            <person name="Lapidus A."/>
            <person name="Nolan M."/>
            <person name="Lucas S."/>
            <person name="Hammon N."/>
            <person name="Deshpande S."/>
            <person name="Cheng J.F."/>
            <person name="Tapia R."/>
            <person name="Han C."/>
            <person name="Goodwin L."/>
            <person name="Pitluck S."/>
            <person name="Liolios K."/>
            <person name="Pagani I."/>
            <person name="Ivanova N."/>
            <person name="Mavromatis K."/>
            <person name="Pati A."/>
            <person name="Chen A."/>
            <person name="Palaniappan K."/>
            <person name="Land M."/>
            <person name="Hauser L."/>
            <person name="Chang Y.J."/>
            <person name="Jeffries C.D."/>
            <person name="Detter J.C."/>
            <person name="Beck B."/>
            <person name="Woyke T."/>
            <person name="Bristow J."/>
            <person name="Eisen J.A."/>
            <person name="Markowitz V."/>
            <person name="Hugenholtz P."/>
            <person name="Kyrpides N.C."/>
            <person name="Klenk H.P."/>
        </authorList>
    </citation>
    <scope>NUCLEOTIDE SEQUENCE [LARGE SCALE GENOMIC DNA]</scope>
    <source>
        <strain evidence="2">ATCC 43644 / DSM 9630 / IS1B</strain>
    </source>
</reference>
<dbReference type="KEGG" id="ipa:Isop_0526"/>
<dbReference type="HOGENOM" id="CLU_820794_0_0_0"/>
<accession>E8QZJ2</accession>
<dbReference type="OrthoDB" id="252515at2"/>
<gene>
    <name evidence="1" type="ordered locus">Isop_0526</name>
</gene>
<name>E8QZJ2_ISOPI</name>
<protein>
    <submittedName>
        <fullName evidence="1">Uncharacterized protein</fullName>
    </submittedName>
</protein>